<protein>
    <submittedName>
        <fullName evidence="2">Uncharacterized protein</fullName>
    </submittedName>
</protein>
<dbReference type="OrthoDB" id="2678913at2759"/>
<proteinExistence type="predicted"/>
<gene>
    <name evidence="2" type="ORF">PCANC_28693</name>
</gene>
<dbReference type="PANTHER" id="PTHR33050">
    <property type="entry name" value="REVERSE TRANSCRIPTASE DOMAIN-CONTAINING PROTEIN"/>
    <property type="match status" value="1"/>
</dbReference>
<evidence type="ECO:0000256" key="1">
    <source>
        <dbReference type="SAM" id="MobiDB-lite"/>
    </source>
</evidence>
<comment type="caution">
    <text evidence="2">The sequence shown here is derived from an EMBL/GenBank/DDBJ whole genome shotgun (WGS) entry which is preliminary data.</text>
</comment>
<name>A0A2N5RZJ9_9BASI</name>
<reference evidence="2 3" key="1">
    <citation type="submission" date="2017-11" db="EMBL/GenBank/DDBJ databases">
        <title>De novo assembly and phasing of dikaryotic genomes from two isolates of Puccinia coronata f. sp. avenae, the causal agent of oat crown rust.</title>
        <authorList>
            <person name="Miller M.E."/>
            <person name="Zhang Y."/>
            <person name="Omidvar V."/>
            <person name="Sperschneider J."/>
            <person name="Schwessinger B."/>
            <person name="Raley C."/>
            <person name="Palmer J.M."/>
            <person name="Garnica D."/>
            <person name="Upadhyaya N."/>
            <person name="Rathjen J."/>
            <person name="Taylor J.M."/>
            <person name="Park R.F."/>
            <person name="Dodds P.N."/>
            <person name="Hirsch C.D."/>
            <person name="Kianian S.F."/>
            <person name="Figueroa M."/>
        </authorList>
    </citation>
    <scope>NUCLEOTIDE SEQUENCE [LARGE SCALE GENOMIC DNA]</scope>
    <source>
        <strain evidence="2">12NC29</strain>
    </source>
</reference>
<sequence length="393" mass="44461">MAQRCRVPGAPTHAELRSNPCSVRSMDKFPLSAAPLQELHCSRRGVAERGQKSKSPQQGEPAERVRLDGTTYPEEDGNTQQDKRRQNTGQSDNQGETAGNFGNTIGKNDQSLIPLGNILGGMGDIPDSHTDMATIVARSKELGVKTNKKKYSNFAEKQKFIGFLWDGINKTVTLPPGKIEERIEQMRHFLVPAATFMYKEAVVLAGRLTHVLYILPQLKCYLRGIYCWQMEWVNHAATRPMPDRVLDNLKWWESTLLDFTTAKLIPTKTQSRWMVWRRIYLLQDWGADWEEVGAIWNQRGSPHKDPRCSNIAWLEKVAVILGLLMLLELGATPGKCFLVRTENTTTYSVMYQRKSRDHWVNKEWKSIQCTLLDSEGGAGRLQGTGQPSHNIAP</sequence>
<dbReference type="InterPro" id="IPR052055">
    <property type="entry name" value="Hepadnavirus_pol/RT"/>
</dbReference>
<accession>A0A2N5RZJ9</accession>
<dbReference type="PANTHER" id="PTHR33050:SF7">
    <property type="entry name" value="RIBONUCLEASE H"/>
    <property type="match status" value="1"/>
</dbReference>
<organism evidence="2 3">
    <name type="scientific">Puccinia coronata f. sp. avenae</name>
    <dbReference type="NCBI Taxonomy" id="200324"/>
    <lineage>
        <taxon>Eukaryota</taxon>
        <taxon>Fungi</taxon>
        <taxon>Dikarya</taxon>
        <taxon>Basidiomycota</taxon>
        <taxon>Pucciniomycotina</taxon>
        <taxon>Pucciniomycetes</taxon>
        <taxon>Pucciniales</taxon>
        <taxon>Pucciniaceae</taxon>
        <taxon>Puccinia</taxon>
    </lineage>
</organism>
<keyword evidence="3" id="KW-1185">Reference proteome</keyword>
<dbReference type="Proteomes" id="UP000235388">
    <property type="component" value="Unassembled WGS sequence"/>
</dbReference>
<feature type="region of interest" description="Disordered" evidence="1">
    <location>
        <begin position="1"/>
        <end position="106"/>
    </location>
</feature>
<evidence type="ECO:0000313" key="3">
    <source>
        <dbReference type="Proteomes" id="UP000235388"/>
    </source>
</evidence>
<feature type="compositionally biased region" description="Polar residues" evidence="1">
    <location>
        <begin position="87"/>
        <end position="106"/>
    </location>
</feature>
<dbReference type="EMBL" id="PGCJ01001318">
    <property type="protein sequence ID" value="PLW06415.1"/>
    <property type="molecule type" value="Genomic_DNA"/>
</dbReference>
<dbReference type="AlphaFoldDB" id="A0A2N5RZJ9"/>
<evidence type="ECO:0000313" key="2">
    <source>
        <dbReference type="EMBL" id="PLW06415.1"/>
    </source>
</evidence>